<dbReference type="PANTHER" id="PTHR40980:SF3">
    <property type="entry name" value="TONB-DEPENDENT RECEPTOR-LIKE BETA-BARREL DOMAIN-CONTAINING PROTEIN"/>
    <property type="match status" value="1"/>
</dbReference>
<dbReference type="GO" id="GO:0009279">
    <property type="term" value="C:cell outer membrane"/>
    <property type="evidence" value="ECO:0007669"/>
    <property type="project" value="UniProtKB-SubCell"/>
</dbReference>
<dbReference type="OrthoDB" id="5476657at2"/>
<dbReference type="Gene3D" id="2.40.170.20">
    <property type="entry name" value="TonB-dependent receptor, beta-barrel domain"/>
    <property type="match status" value="1"/>
</dbReference>
<proteinExistence type="inferred from homology"/>
<accession>A0A845ABK5</accession>
<dbReference type="PANTHER" id="PTHR40980">
    <property type="entry name" value="PLUG DOMAIN-CONTAINING PROTEIN"/>
    <property type="match status" value="1"/>
</dbReference>
<feature type="domain" description="TonB-dependent receptor plug" evidence="7">
    <location>
        <begin position="47"/>
        <end position="138"/>
    </location>
</feature>
<evidence type="ECO:0000259" key="6">
    <source>
        <dbReference type="Pfam" id="PF00593"/>
    </source>
</evidence>
<keyword evidence="2 4" id="KW-0472">Membrane</keyword>
<dbReference type="InterPro" id="IPR000531">
    <property type="entry name" value="Beta-barrel_TonB"/>
</dbReference>
<dbReference type="EMBL" id="WTYQ01000006">
    <property type="protein sequence ID" value="MXP27074.1"/>
    <property type="molecule type" value="Genomic_DNA"/>
</dbReference>
<protein>
    <submittedName>
        <fullName evidence="8">TonB-dependent receptor</fullName>
    </submittedName>
</protein>
<keyword evidence="9" id="KW-1185">Reference proteome</keyword>
<comment type="caution">
    <text evidence="8">The sequence shown here is derived from an EMBL/GenBank/DDBJ whole genome shotgun (WGS) entry which is preliminary data.</text>
</comment>
<reference evidence="8 9" key="1">
    <citation type="submission" date="2019-12" db="EMBL/GenBank/DDBJ databases">
        <title>Genomic-based taxomic classification of the family Erythrobacteraceae.</title>
        <authorList>
            <person name="Xu L."/>
        </authorList>
    </citation>
    <scope>NUCLEOTIDE SEQUENCE [LARGE SCALE GENOMIC DNA]</scope>
    <source>
        <strain evidence="8 9">DSM 18604</strain>
    </source>
</reference>
<evidence type="ECO:0000259" key="7">
    <source>
        <dbReference type="Pfam" id="PF07715"/>
    </source>
</evidence>
<name>A0A845ABK5_9SPHN</name>
<comment type="subcellular location">
    <subcellularLocation>
        <location evidence="1 4">Cell outer membrane</location>
    </subcellularLocation>
</comment>
<dbReference type="InterPro" id="IPR037066">
    <property type="entry name" value="Plug_dom_sf"/>
</dbReference>
<dbReference type="AlphaFoldDB" id="A0A845ABK5"/>
<feature type="domain" description="TonB-dependent receptor-like beta-barrel" evidence="6">
    <location>
        <begin position="428"/>
        <end position="885"/>
    </location>
</feature>
<dbReference type="Pfam" id="PF07715">
    <property type="entry name" value="Plug"/>
    <property type="match status" value="1"/>
</dbReference>
<evidence type="ECO:0000256" key="5">
    <source>
        <dbReference type="SAM" id="MobiDB-lite"/>
    </source>
</evidence>
<dbReference type="Gene3D" id="2.170.130.10">
    <property type="entry name" value="TonB-dependent receptor, plug domain"/>
    <property type="match status" value="1"/>
</dbReference>
<comment type="similarity">
    <text evidence="4">Belongs to the TonB-dependent receptor family.</text>
</comment>
<gene>
    <name evidence="8" type="ORF">GRI39_13655</name>
</gene>
<keyword evidence="4" id="KW-0798">TonB box</keyword>
<dbReference type="NCBIfam" id="TIGR01782">
    <property type="entry name" value="TonB-Xanth-Caul"/>
    <property type="match status" value="1"/>
</dbReference>
<evidence type="ECO:0000313" key="9">
    <source>
        <dbReference type="Proteomes" id="UP000460561"/>
    </source>
</evidence>
<dbReference type="Pfam" id="PF00593">
    <property type="entry name" value="TonB_dep_Rec_b-barrel"/>
    <property type="match status" value="1"/>
</dbReference>
<feature type="region of interest" description="Disordered" evidence="5">
    <location>
        <begin position="1"/>
        <end position="25"/>
    </location>
</feature>
<sequence length="926" mass="101370">MAAPVSAQDIDSQENQIQDVSNSDSGLNDEIVVSGIREAYRKALEVKRDSSQVVESVVAEDVGKLPDNNVIEALQRLSGIQITNRGGGEASGLSIRGLPDALTTWNGRKVFTASGTSFALQDIPANLVKRIDVYKTRSAGQIETGLAGQIDVQTRRPFDFDGFAISGVARGIYDETSDKVNPNISALLSDRWETGIGEFGALINVSYARTKYRDMSVTPGAVVPFVTENPPAATGFTPLQRVFPDTGAWQGGLDRGLPYAAGSTFQLNGVETPYYLSRDAIFANDVHSTRERPAVNAALQWSPNPNATYTFEFFYNGFRSTTMNSLHFTFADWWGDLGPNPGSTFELFDGTNIIKSRTVGSAAGFNSGDFTKARTDSYVYALNGDWKFDDERGHITADLSFQDSKYTTQFLAMRINRSIPDTLNVDFNAGGGLPSWSFGNNALLTDPDAWTVGELYDNANGSSGKAYTFQLDGSYDFDEGLLRTVRVGARADRRKAADSVRTQNAGALNQQLSALPGDAYFINDGFFNGRADVPASWINVDGNWLYDHADMVRELYRDSVSPGIETSDQLKMLTVFDINEDTLAAYGEADFEKYVGDVRFFLQTGLRYVTVDTSSVFTDRYGAGTSRATTKTNKLLPSATFIIDPTDKLRFRFNYGKTLRRPAFSDLNPNYNLTEDLTGVGRGSGSSGNSDLSPTTSTNYDFSIEWYFQPGSALYATAFRRDIKGLVVPLTSVVTIPNTGLNTDIFAVTRPENASKGVLKGIELGATYFPELPGILNGLGAQGSLTVLDSSQTIPITDENGNVVEEVKSQFFGVSDLSYNVTAAYDRGGVGVRLSYVWRKNFLAANEARLFANPIGQWRKPEKSLDFQLSYSLSDHLGVTFDAVNITNEKQQSYYRFGDAGGPDIYNFGSTLLNRTFALGIRYTFD</sequence>
<dbReference type="Proteomes" id="UP000460561">
    <property type="component" value="Unassembled WGS sequence"/>
</dbReference>
<feature type="compositionally biased region" description="Polar residues" evidence="5">
    <location>
        <begin position="9"/>
        <end position="25"/>
    </location>
</feature>
<dbReference type="InterPro" id="IPR010104">
    <property type="entry name" value="TonB_rcpt_bac"/>
</dbReference>
<evidence type="ECO:0000256" key="4">
    <source>
        <dbReference type="RuleBase" id="RU003357"/>
    </source>
</evidence>
<dbReference type="InterPro" id="IPR012910">
    <property type="entry name" value="Plug_dom"/>
</dbReference>
<evidence type="ECO:0000256" key="2">
    <source>
        <dbReference type="ARBA" id="ARBA00023136"/>
    </source>
</evidence>
<keyword evidence="8" id="KW-0675">Receptor</keyword>
<evidence type="ECO:0000256" key="3">
    <source>
        <dbReference type="ARBA" id="ARBA00023237"/>
    </source>
</evidence>
<dbReference type="InterPro" id="IPR036942">
    <property type="entry name" value="Beta-barrel_TonB_sf"/>
</dbReference>
<evidence type="ECO:0000256" key="1">
    <source>
        <dbReference type="ARBA" id="ARBA00004442"/>
    </source>
</evidence>
<organism evidence="8 9">
    <name type="scientific">Altericroceibacterium indicum</name>
    <dbReference type="NCBI Taxonomy" id="374177"/>
    <lineage>
        <taxon>Bacteria</taxon>
        <taxon>Pseudomonadati</taxon>
        <taxon>Pseudomonadota</taxon>
        <taxon>Alphaproteobacteria</taxon>
        <taxon>Sphingomonadales</taxon>
        <taxon>Erythrobacteraceae</taxon>
        <taxon>Altericroceibacterium</taxon>
    </lineage>
</organism>
<dbReference type="SUPFAM" id="SSF56935">
    <property type="entry name" value="Porins"/>
    <property type="match status" value="1"/>
</dbReference>
<keyword evidence="3" id="KW-0998">Cell outer membrane</keyword>
<evidence type="ECO:0000313" key="8">
    <source>
        <dbReference type="EMBL" id="MXP27074.1"/>
    </source>
</evidence>